<evidence type="ECO:0000313" key="2">
    <source>
        <dbReference type="Proteomes" id="UP000004407"/>
    </source>
</evidence>
<name>G6AXB6_9BACT</name>
<proteinExistence type="predicted"/>
<gene>
    <name evidence="1" type="ORF">HMPREF0673_01270</name>
</gene>
<dbReference type="EMBL" id="AFZZ01000110">
    <property type="protein sequence ID" value="EHJ40659.1"/>
    <property type="molecule type" value="Genomic_DNA"/>
</dbReference>
<protein>
    <submittedName>
        <fullName evidence="1">Uncharacterized protein</fullName>
    </submittedName>
</protein>
<evidence type="ECO:0000313" key="1">
    <source>
        <dbReference type="EMBL" id="EHJ40659.1"/>
    </source>
</evidence>
<comment type="caution">
    <text evidence="1">The sequence shown here is derived from an EMBL/GenBank/DDBJ whole genome shotgun (WGS) entry which is preliminary data.</text>
</comment>
<organism evidence="1 2">
    <name type="scientific">Leyella stercorea DSM 18206</name>
    <dbReference type="NCBI Taxonomy" id="1002367"/>
    <lineage>
        <taxon>Bacteria</taxon>
        <taxon>Pseudomonadati</taxon>
        <taxon>Bacteroidota</taxon>
        <taxon>Bacteroidia</taxon>
        <taxon>Bacteroidales</taxon>
        <taxon>Prevotellaceae</taxon>
        <taxon>Leyella</taxon>
    </lineage>
</organism>
<dbReference type="HOGENOM" id="CLU_3274743_0_0_10"/>
<dbReference type="AlphaFoldDB" id="G6AXB6"/>
<reference evidence="1 2" key="1">
    <citation type="submission" date="2011-08" db="EMBL/GenBank/DDBJ databases">
        <authorList>
            <person name="Weinstock G."/>
            <person name="Sodergren E."/>
            <person name="Clifton S."/>
            <person name="Fulton L."/>
            <person name="Fulton B."/>
            <person name="Courtney L."/>
            <person name="Fronick C."/>
            <person name="Harrison M."/>
            <person name="Strong C."/>
            <person name="Farmer C."/>
            <person name="Delahaunty K."/>
            <person name="Markovic C."/>
            <person name="Hall O."/>
            <person name="Minx P."/>
            <person name="Tomlinson C."/>
            <person name="Mitreva M."/>
            <person name="Hou S."/>
            <person name="Chen J."/>
            <person name="Wollam A."/>
            <person name="Pepin K.H."/>
            <person name="Johnson M."/>
            <person name="Bhonagiri V."/>
            <person name="Zhang X."/>
            <person name="Suruliraj S."/>
            <person name="Warren W."/>
            <person name="Chinwalla A."/>
            <person name="Mardis E.R."/>
            <person name="Wilson R.K."/>
        </authorList>
    </citation>
    <scope>NUCLEOTIDE SEQUENCE [LARGE SCALE GENOMIC DNA]</scope>
    <source>
        <strain evidence="1 2">DSM 18206</strain>
    </source>
</reference>
<dbReference type="Proteomes" id="UP000004407">
    <property type="component" value="Unassembled WGS sequence"/>
</dbReference>
<accession>G6AXB6</accession>
<sequence>MLFSILFVFYLKKTLVSLKSFIFFIKKVSFSRKKFKFVSRM</sequence>